<organism evidence="10 11">
    <name type="scientific">Robinsoniella peoriensis</name>
    <dbReference type="NCBI Taxonomy" id="180332"/>
    <lineage>
        <taxon>Bacteria</taxon>
        <taxon>Bacillati</taxon>
        <taxon>Bacillota</taxon>
        <taxon>Clostridia</taxon>
        <taxon>Lachnospirales</taxon>
        <taxon>Lachnospiraceae</taxon>
        <taxon>Robinsoniella</taxon>
    </lineage>
</organism>
<evidence type="ECO:0000313" key="11">
    <source>
        <dbReference type="Proteomes" id="UP000306509"/>
    </source>
</evidence>
<keyword evidence="2" id="KW-0444">Lipid biosynthesis</keyword>
<evidence type="ECO:0000256" key="3">
    <source>
        <dbReference type="ARBA" id="ARBA00022723"/>
    </source>
</evidence>
<dbReference type="CDD" id="cd08175">
    <property type="entry name" value="G1PDH"/>
    <property type="match status" value="1"/>
</dbReference>
<comment type="caution">
    <text evidence="10">The sequence shown here is derived from an EMBL/GenBank/DDBJ whole genome shotgun (WGS) entry which is preliminary data.</text>
</comment>
<keyword evidence="5 10" id="KW-0560">Oxidoreductase</keyword>
<dbReference type="InterPro" id="IPR016205">
    <property type="entry name" value="Glycerol_DH"/>
</dbReference>
<dbReference type="Pfam" id="PF13685">
    <property type="entry name" value="Fe-ADH_2"/>
    <property type="match status" value="1"/>
</dbReference>
<dbReference type="STRING" id="180332.GCA_000797495_05229"/>
<evidence type="ECO:0000256" key="8">
    <source>
        <dbReference type="ARBA" id="ARBA00023209"/>
    </source>
</evidence>
<dbReference type="GO" id="GO:0046872">
    <property type="term" value="F:metal ion binding"/>
    <property type="evidence" value="ECO:0007669"/>
    <property type="project" value="UniProtKB-KW"/>
</dbReference>
<name>A0A4U8Q4H3_9FIRM</name>
<dbReference type="EMBL" id="QGQD01000076">
    <property type="protein sequence ID" value="TLC99133.1"/>
    <property type="molecule type" value="Genomic_DNA"/>
</dbReference>
<gene>
    <name evidence="10" type="primary">egsA</name>
    <name evidence="10" type="ORF">DSM106044_04021</name>
</gene>
<sequence>MKIKDWQEYLNREIPCSCSKEHRCDIDEILIEAGALKKLPGILSRYNYQNICVVSDIHTEQVAGKTVSALLNENGYQYTKVVFPEDELIPDERILGSLLVDLPQNCDLILAVGSGTINDLCKFISYKLNIDYFILATAPSMDGFASNVAPLIVKNLKTTYEVGKPKVIIGDLEILKEAPISMIAAGAGDILGKYVCLTDWKLAHLVTGEYYCEYVESLIRSSIEAVVSAIPRVKERDEEAIGSIMEGLVLSGIAMSYVGNSRPASGSEHHLSHYWEMMSLFGGSHGALHGTKVGIGTVLGLRMYEKLGEKLDNLKEKSASFHRDAWDQLIREAYRQAAPQVILLENQVHKNADDAVHSRVNELEKHKEEIRKMIAALPKADEIAGMLKEMDAPFQPAQIGVDHKTLKNSVLYAKELRNRFGLLQFLFDTGELEEMSELAVREFSCQN</sequence>
<evidence type="ECO:0000256" key="1">
    <source>
        <dbReference type="ARBA" id="ARBA00022490"/>
    </source>
</evidence>
<dbReference type="RefSeq" id="WP_138003509.1">
    <property type="nucleotide sequence ID" value="NZ_QGQD01000076.1"/>
</dbReference>
<dbReference type="PANTHER" id="PTHR43616">
    <property type="entry name" value="GLYCEROL DEHYDROGENASE"/>
    <property type="match status" value="1"/>
</dbReference>
<evidence type="ECO:0000313" key="10">
    <source>
        <dbReference type="EMBL" id="TLC99133.1"/>
    </source>
</evidence>
<keyword evidence="1" id="KW-0963">Cytoplasm</keyword>
<dbReference type="Gene3D" id="1.20.1090.10">
    <property type="entry name" value="Dehydroquinate synthase-like - alpha domain"/>
    <property type="match status" value="1"/>
</dbReference>
<dbReference type="EC" id="1.1.1.261" evidence="10"/>
<dbReference type="AlphaFoldDB" id="A0A4U8Q4H3"/>
<keyword evidence="9" id="KW-1208">Phospholipid metabolism</keyword>
<evidence type="ECO:0000256" key="2">
    <source>
        <dbReference type="ARBA" id="ARBA00022516"/>
    </source>
</evidence>
<evidence type="ECO:0000256" key="5">
    <source>
        <dbReference type="ARBA" id="ARBA00023002"/>
    </source>
</evidence>
<keyword evidence="7" id="KW-0443">Lipid metabolism</keyword>
<keyword evidence="8" id="KW-0594">Phospholipid biosynthesis</keyword>
<evidence type="ECO:0000256" key="9">
    <source>
        <dbReference type="ARBA" id="ARBA00023264"/>
    </source>
</evidence>
<reference evidence="10 11" key="1">
    <citation type="journal article" date="2019" name="Anaerobe">
        <title>Detection of Robinsoniella peoriensis in multiple bone samples of a trauma patient.</title>
        <authorList>
            <person name="Schrottner P."/>
            <person name="Hartwich K."/>
            <person name="Bunk B."/>
            <person name="Schober I."/>
            <person name="Helbig S."/>
            <person name="Rudolph W.W."/>
            <person name="Gunzer F."/>
        </authorList>
    </citation>
    <scope>NUCLEOTIDE SEQUENCE [LARGE SCALE GENOMIC DNA]</scope>
    <source>
        <strain evidence="10 11">DSM 106044</strain>
    </source>
</reference>
<evidence type="ECO:0000256" key="4">
    <source>
        <dbReference type="ARBA" id="ARBA00022857"/>
    </source>
</evidence>
<dbReference type="GO" id="GO:0008654">
    <property type="term" value="P:phospholipid biosynthetic process"/>
    <property type="evidence" value="ECO:0007669"/>
    <property type="project" value="UniProtKB-KW"/>
</dbReference>
<dbReference type="Proteomes" id="UP000306509">
    <property type="component" value="Unassembled WGS sequence"/>
</dbReference>
<dbReference type="SUPFAM" id="SSF56796">
    <property type="entry name" value="Dehydroquinate synthase-like"/>
    <property type="match status" value="1"/>
</dbReference>
<keyword evidence="6" id="KW-0520">NAD</keyword>
<keyword evidence="4" id="KW-0521">NADP</keyword>
<keyword evidence="3" id="KW-0479">Metal-binding</keyword>
<dbReference type="InterPro" id="IPR032837">
    <property type="entry name" value="G1PDH"/>
</dbReference>
<dbReference type="Gene3D" id="3.40.50.1970">
    <property type="match status" value="1"/>
</dbReference>
<protein>
    <submittedName>
        <fullName evidence="10">Glycerol-1-phosphate dehydrogenase [NAD(P)+]</fullName>
        <ecNumber evidence="10">1.1.1.261</ecNumber>
    </submittedName>
</protein>
<accession>A0A4U8Q4H3</accession>
<keyword evidence="11" id="KW-1185">Reference proteome</keyword>
<proteinExistence type="predicted"/>
<dbReference type="GO" id="GO:0050492">
    <property type="term" value="F:glycerol-1-phosphate dehydrogenase [NAD(P)+] activity"/>
    <property type="evidence" value="ECO:0007669"/>
    <property type="project" value="UniProtKB-EC"/>
</dbReference>
<evidence type="ECO:0000256" key="6">
    <source>
        <dbReference type="ARBA" id="ARBA00023027"/>
    </source>
</evidence>
<dbReference type="PANTHER" id="PTHR43616:SF5">
    <property type="entry name" value="GLYCEROL DEHYDROGENASE 1"/>
    <property type="match status" value="1"/>
</dbReference>
<evidence type="ECO:0000256" key="7">
    <source>
        <dbReference type="ARBA" id="ARBA00023098"/>
    </source>
</evidence>